<dbReference type="GO" id="GO:0006313">
    <property type="term" value="P:DNA transposition"/>
    <property type="evidence" value="ECO:0007669"/>
    <property type="project" value="InterPro"/>
</dbReference>
<name>A0A1M6R1Q6_PARC5</name>
<evidence type="ECO:0000259" key="1">
    <source>
        <dbReference type="Pfam" id="PF01797"/>
    </source>
</evidence>
<dbReference type="Proteomes" id="UP000184465">
    <property type="component" value="Unassembled WGS sequence"/>
</dbReference>
<gene>
    <name evidence="2" type="ORF">SAMN02745912_02805</name>
</gene>
<dbReference type="InterPro" id="IPR036515">
    <property type="entry name" value="Transposase_17_sf"/>
</dbReference>
<sequence>MDNHVHLLIKEGEEVGTSIKRMTVSYVQWHNNKYGRTGHLFQNRFKSEVVESEYYLLVVLSYIHQNPVKAKIVRKSSEYKWSSYNKYINRYNGKKEALDTAIVDGYFKNRSEYECYMTQLNNDKCLEYENKKKYTDIELEDKLRRQFNIDEINNLNIFLREID</sequence>
<dbReference type="EMBL" id="FRAG01000041">
    <property type="protein sequence ID" value="SHK26384.1"/>
    <property type="molecule type" value="Genomic_DNA"/>
</dbReference>
<feature type="domain" description="Transposase IS200-like" evidence="1">
    <location>
        <begin position="1"/>
        <end position="66"/>
    </location>
</feature>
<protein>
    <submittedName>
        <fullName evidence="2">Transposase IS200 like</fullName>
    </submittedName>
</protein>
<dbReference type="PANTHER" id="PTHR34322">
    <property type="entry name" value="TRANSPOSASE, Y1_TNP DOMAIN-CONTAINING"/>
    <property type="match status" value="1"/>
</dbReference>
<dbReference type="InterPro" id="IPR002686">
    <property type="entry name" value="Transposase_17"/>
</dbReference>
<dbReference type="Gene3D" id="3.30.70.1290">
    <property type="entry name" value="Transposase IS200-like"/>
    <property type="match status" value="1"/>
</dbReference>
<evidence type="ECO:0000313" key="3">
    <source>
        <dbReference type="Proteomes" id="UP000184465"/>
    </source>
</evidence>
<dbReference type="STRING" id="1121301.SAMN02745912_02805"/>
<dbReference type="PANTHER" id="PTHR34322:SF2">
    <property type="entry name" value="TRANSPOSASE IS200-LIKE DOMAIN-CONTAINING PROTEIN"/>
    <property type="match status" value="1"/>
</dbReference>
<dbReference type="Pfam" id="PF01797">
    <property type="entry name" value="Y1_Tnp"/>
    <property type="match status" value="1"/>
</dbReference>
<dbReference type="GO" id="GO:0004803">
    <property type="term" value="F:transposase activity"/>
    <property type="evidence" value="ECO:0007669"/>
    <property type="project" value="InterPro"/>
</dbReference>
<keyword evidence="3" id="KW-1185">Reference proteome</keyword>
<proteinExistence type="predicted"/>
<reference evidence="2 3" key="1">
    <citation type="submission" date="2016-11" db="EMBL/GenBank/DDBJ databases">
        <authorList>
            <person name="Jaros S."/>
            <person name="Januszkiewicz K."/>
            <person name="Wedrychowicz H."/>
        </authorList>
    </citation>
    <scope>NUCLEOTIDE SEQUENCE [LARGE SCALE GENOMIC DNA]</scope>
    <source>
        <strain evidence="2 3">DSM 15212</strain>
    </source>
</reference>
<dbReference type="GO" id="GO:0003677">
    <property type="term" value="F:DNA binding"/>
    <property type="evidence" value="ECO:0007669"/>
    <property type="project" value="InterPro"/>
</dbReference>
<dbReference type="SUPFAM" id="SSF143422">
    <property type="entry name" value="Transposase IS200-like"/>
    <property type="match status" value="1"/>
</dbReference>
<organism evidence="2 3">
    <name type="scientific">Paramaledivibacter caminithermalis (strain DSM 15212 / CIP 107654 / DViRD3)</name>
    <name type="common">Clostridium caminithermale</name>
    <dbReference type="NCBI Taxonomy" id="1121301"/>
    <lineage>
        <taxon>Bacteria</taxon>
        <taxon>Bacillati</taxon>
        <taxon>Bacillota</taxon>
        <taxon>Clostridia</taxon>
        <taxon>Peptostreptococcales</taxon>
        <taxon>Caminicellaceae</taxon>
        <taxon>Paramaledivibacter</taxon>
    </lineage>
</organism>
<dbReference type="AlphaFoldDB" id="A0A1M6R1Q6"/>
<evidence type="ECO:0000313" key="2">
    <source>
        <dbReference type="EMBL" id="SHK26384.1"/>
    </source>
</evidence>
<accession>A0A1M6R1Q6</accession>